<gene>
    <name evidence="1" type="ORF">RF11_16132</name>
</gene>
<protein>
    <submittedName>
        <fullName evidence="1">Uncharacterized protein</fullName>
    </submittedName>
</protein>
<accession>A0A0C2N2L1</accession>
<evidence type="ECO:0000313" key="1">
    <source>
        <dbReference type="EMBL" id="KII70600.1"/>
    </source>
</evidence>
<dbReference type="Proteomes" id="UP000031668">
    <property type="component" value="Unassembled WGS sequence"/>
</dbReference>
<proteinExistence type="predicted"/>
<comment type="caution">
    <text evidence="1">The sequence shown here is derived from an EMBL/GenBank/DDBJ whole genome shotgun (WGS) entry which is preliminary data.</text>
</comment>
<keyword evidence="2" id="KW-1185">Reference proteome</keyword>
<dbReference type="AlphaFoldDB" id="A0A0C2N2L1"/>
<organism evidence="1 2">
    <name type="scientific">Thelohanellus kitauei</name>
    <name type="common">Myxosporean</name>
    <dbReference type="NCBI Taxonomy" id="669202"/>
    <lineage>
        <taxon>Eukaryota</taxon>
        <taxon>Metazoa</taxon>
        <taxon>Cnidaria</taxon>
        <taxon>Myxozoa</taxon>
        <taxon>Myxosporea</taxon>
        <taxon>Bivalvulida</taxon>
        <taxon>Platysporina</taxon>
        <taxon>Myxobolidae</taxon>
        <taxon>Thelohanellus</taxon>
    </lineage>
</organism>
<name>A0A0C2N2L1_THEKT</name>
<dbReference type="EMBL" id="JWZT01002012">
    <property type="protein sequence ID" value="KII70600.1"/>
    <property type="molecule type" value="Genomic_DNA"/>
</dbReference>
<sequence>MEHNVTLSQWSKMNVSNVFVISDVTESNTNRRIIVPMADYKPFIDLIDHILSIRIDTKDMNKVNICGFPNPQKMKIEDGRNFYYIICVNDEIYYVTIYQIEERRHTFLTIDFTSLKSVQLSIKVMEIYFRDLIPENSCLRNLVNLDSSYPLIGNSIFGSAENDSESNA</sequence>
<evidence type="ECO:0000313" key="2">
    <source>
        <dbReference type="Proteomes" id="UP000031668"/>
    </source>
</evidence>
<reference evidence="1 2" key="1">
    <citation type="journal article" date="2014" name="Genome Biol. Evol.">
        <title>The genome of the myxosporean Thelohanellus kitauei shows adaptations to nutrient acquisition within its fish host.</title>
        <authorList>
            <person name="Yang Y."/>
            <person name="Xiong J."/>
            <person name="Zhou Z."/>
            <person name="Huo F."/>
            <person name="Miao W."/>
            <person name="Ran C."/>
            <person name="Liu Y."/>
            <person name="Zhang J."/>
            <person name="Feng J."/>
            <person name="Wang M."/>
            <person name="Wang M."/>
            <person name="Wang L."/>
            <person name="Yao B."/>
        </authorList>
    </citation>
    <scope>NUCLEOTIDE SEQUENCE [LARGE SCALE GENOMIC DNA]</scope>
    <source>
        <strain evidence="1">Wuqing</strain>
    </source>
</reference>